<comment type="similarity">
    <text evidence="2">Belongs to the sterol desaturase family.</text>
</comment>
<name>A0A7R9TQJ7_9VIRI</name>
<dbReference type="Pfam" id="PF04116">
    <property type="entry name" value="FA_hydroxylase"/>
    <property type="match status" value="1"/>
</dbReference>
<sequence length="331" mass="36035">MAANATLLERSAAMFARSAAHGSAAVAGGGDFSSGAYSYARWGEWPSPVGLTLGILAVAFVQVFVVAYHAWRVSALKGGEYSESYAARNRIQKVGRAPYAFMPMLREHLGSVEGFVLLGAYLSGTWMFDLMPSSYYSFEGGVNLAHVAAQMLVQDAVQAAMHLLEHKLHPKLYRASHKPHHRFLNPCLFDAFNGSVGDTVCMILVPLYITANAVHCNVWSYMAFGAAYANWLCLIHAEYDHPWDPLCRLLGVGTPADHHVHHRLFVYNYGHIFMYWDRLLGTYRAPEDVRQFVNYSGVAKGAIANGAIAKGGGEAPTAAPLARRPAAAAAS</sequence>
<evidence type="ECO:0000256" key="6">
    <source>
        <dbReference type="SAM" id="Phobius"/>
    </source>
</evidence>
<evidence type="ECO:0000256" key="5">
    <source>
        <dbReference type="ARBA" id="ARBA00023136"/>
    </source>
</evidence>
<accession>A0A7R9TQJ7</accession>
<evidence type="ECO:0000256" key="3">
    <source>
        <dbReference type="ARBA" id="ARBA00022692"/>
    </source>
</evidence>
<dbReference type="GO" id="GO:0016491">
    <property type="term" value="F:oxidoreductase activity"/>
    <property type="evidence" value="ECO:0007669"/>
    <property type="project" value="InterPro"/>
</dbReference>
<gene>
    <name evidence="8" type="ORF">PCOL08062_LOCUS7606</name>
</gene>
<keyword evidence="5 6" id="KW-0472">Membrane</keyword>
<dbReference type="AlphaFoldDB" id="A0A7R9TQJ7"/>
<keyword evidence="3 6" id="KW-0812">Transmembrane</keyword>
<dbReference type="InterPro" id="IPR050307">
    <property type="entry name" value="Sterol_Desaturase_Related"/>
</dbReference>
<dbReference type="GO" id="GO:0005506">
    <property type="term" value="F:iron ion binding"/>
    <property type="evidence" value="ECO:0007669"/>
    <property type="project" value="InterPro"/>
</dbReference>
<dbReference type="EMBL" id="HBDZ01009966">
    <property type="protein sequence ID" value="CAD8242406.1"/>
    <property type="molecule type" value="Transcribed_RNA"/>
</dbReference>
<keyword evidence="4 6" id="KW-1133">Transmembrane helix</keyword>
<dbReference type="GO" id="GO:0008610">
    <property type="term" value="P:lipid biosynthetic process"/>
    <property type="evidence" value="ECO:0007669"/>
    <property type="project" value="InterPro"/>
</dbReference>
<evidence type="ECO:0000256" key="4">
    <source>
        <dbReference type="ARBA" id="ARBA00022989"/>
    </source>
</evidence>
<evidence type="ECO:0000313" key="8">
    <source>
        <dbReference type="EMBL" id="CAD8242406.1"/>
    </source>
</evidence>
<evidence type="ECO:0000259" key="7">
    <source>
        <dbReference type="Pfam" id="PF04116"/>
    </source>
</evidence>
<proteinExistence type="inferred from homology"/>
<feature type="domain" description="Fatty acid hydroxylase" evidence="7">
    <location>
        <begin position="149"/>
        <end position="282"/>
    </location>
</feature>
<evidence type="ECO:0000256" key="1">
    <source>
        <dbReference type="ARBA" id="ARBA00004370"/>
    </source>
</evidence>
<dbReference type="InterPro" id="IPR006694">
    <property type="entry name" value="Fatty_acid_hydroxylase"/>
</dbReference>
<evidence type="ECO:0000256" key="2">
    <source>
        <dbReference type="ARBA" id="ARBA00009324"/>
    </source>
</evidence>
<organism evidence="8">
    <name type="scientific">Prasinoderma coloniale</name>
    <dbReference type="NCBI Taxonomy" id="156133"/>
    <lineage>
        <taxon>Eukaryota</taxon>
        <taxon>Viridiplantae</taxon>
        <taxon>Prasinodermophyta</taxon>
        <taxon>Prasinodermophyceae</taxon>
        <taxon>Prasinodermales</taxon>
        <taxon>Prasinodermaceae</taxon>
        <taxon>Prasinoderma</taxon>
    </lineage>
</organism>
<dbReference type="PANTHER" id="PTHR11863">
    <property type="entry name" value="STEROL DESATURASE"/>
    <property type="match status" value="1"/>
</dbReference>
<dbReference type="GO" id="GO:0016020">
    <property type="term" value="C:membrane"/>
    <property type="evidence" value="ECO:0007669"/>
    <property type="project" value="UniProtKB-SubCell"/>
</dbReference>
<protein>
    <recommendedName>
        <fullName evidence="7">Fatty acid hydroxylase domain-containing protein</fullName>
    </recommendedName>
</protein>
<reference evidence="8" key="1">
    <citation type="submission" date="2021-01" db="EMBL/GenBank/DDBJ databases">
        <authorList>
            <person name="Corre E."/>
            <person name="Pelletier E."/>
            <person name="Niang G."/>
            <person name="Scheremetjew M."/>
            <person name="Finn R."/>
            <person name="Kale V."/>
            <person name="Holt S."/>
            <person name="Cochrane G."/>
            <person name="Meng A."/>
            <person name="Brown T."/>
            <person name="Cohen L."/>
        </authorList>
    </citation>
    <scope>NUCLEOTIDE SEQUENCE</scope>
    <source>
        <strain evidence="8">CCMP1413</strain>
    </source>
</reference>
<feature type="transmembrane region" description="Helical" evidence="6">
    <location>
        <begin position="49"/>
        <end position="71"/>
    </location>
</feature>
<comment type="subcellular location">
    <subcellularLocation>
        <location evidence="1">Membrane</location>
    </subcellularLocation>
</comment>